<protein>
    <submittedName>
        <fullName evidence="1">Uncharacterized protein</fullName>
    </submittedName>
</protein>
<evidence type="ECO:0000313" key="2">
    <source>
        <dbReference type="Proteomes" id="UP000021210"/>
    </source>
</evidence>
<dbReference type="AlphaFoldDB" id="A0A829QLI0"/>
<dbReference type="Proteomes" id="UP000021210">
    <property type="component" value="Unassembled WGS sequence"/>
</dbReference>
<gene>
    <name evidence="1" type="ORF">I542_3768</name>
</gene>
<name>A0A829QLI0_9MYCO</name>
<comment type="caution">
    <text evidence="1">The sequence shown here is derived from an EMBL/GenBank/DDBJ whole genome shotgun (WGS) entry which is preliminary data.</text>
</comment>
<sequence length="179" mass="20660">MGATHDYIPIQLTKEFRRAQENKLFRSWLDRQQAIMAIEFPVEDCPEVAGIMYTEESLAVVENKLLSLYDNFRDALDEQHVHTTMRYVYYIGETYRIAFEGTWAALPKAGAGADDNTPVVDLPFWETLLKPMESVQAALNRRNGSELAGQYPYAQRDYLAWVEAGRPERTYRGTLREND</sequence>
<organism evidence="1 2">
    <name type="scientific">Mycobacteroides abscessus 1948</name>
    <dbReference type="NCBI Taxonomy" id="1299323"/>
    <lineage>
        <taxon>Bacteria</taxon>
        <taxon>Bacillati</taxon>
        <taxon>Actinomycetota</taxon>
        <taxon>Actinomycetes</taxon>
        <taxon>Mycobacteriales</taxon>
        <taxon>Mycobacteriaceae</taxon>
        <taxon>Mycobacteroides</taxon>
        <taxon>Mycobacteroides abscessus</taxon>
    </lineage>
</organism>
<accession>A0A829QLI0</accession>
<reference evidence="1 2" key="1">
    <citation type="submission" date="2013-12" db="EMBL/GenBank/DDBJ databases">
        <authorList>
            <person name="Zelazny A."/>
            <person name="Olivier K."/>
            <person name="Holland S."/>
            <person name="Lenaerts A."/>
            <person name="Ordway D."/>
            <person name="DeGroote M.A."/>
            <person name="Parker T."/>
            <person name="Sizemore C."/>
            <person name="Tallon L.J."/>
            <person name="Sadzewicz L.K."/>
            <person name="Sengamalay N."/>
            <person name="Fraser C.M."/>
            <person name="Hine E."/>
            <person name="Shefchek K.A."/>
            <person name="Das S.P."/>
            <person name="Tettelin H."/>
        </authorList>
    </citation>
    <scope>NUCLEOTIDE SEQUENCE [LARGE SCALE GENOMIC DNA]</scope>
    <source>
        <strain evidence="1 2">1948</strain>
    </source>
</reference>
<evidence type="ECO:0000313" key="1">
    <source>
        <dbReference type="EMBL" id="EUA63611.1"/>
    </source>
</evidence>
<dbReference type="EMBL" id="JAOH01000002">
    <property type="protein sequence ID" value="EUA63611.1"/>
    <property type="molecule type" value="Genomic_DNA"/>
</dbReference>
<proteinExistence type="predicted"/>